<dbReference type="Proteomes" id="UP000267268">
    <property type="component" value="Chromosome 1"/>
</dbReference>
<name>A0A3Q9FN47_9BACT</name>
<feature type="coiled-coil region" evidence="1">
    <location>
        <begin position="130"/>
        <end position="174"/>
    </location>
</feature>
<evidence type="ECO:0000313" key="4">
    <source>
        <dbReference type="Proteomes" id="UP000267268"/>
    </source>
</evidence>
<evidence type="ECO:0000256" key="2">
    <source>
        <dbReference type="SAM" id="MobiDB-lite"/>
    </source>
</evidence>
<accession>A0A3Q9FN47</accession>
<evidence type="ECO:0000256" key="1">
    <source>
        <dbReference type="SAM" id="Coils"/>
    </source>
</evidence>
<feature type="region of interest" description="Disordered" evidence="2">
    <location>
        <begin position="40"/>
        <end position="83"/>
    </location>
</feature>
<feature type="compositionally biased region" description="Basic and acidic residues" evidence="2">
    <location>
        <begin position="40"/>
        <end position="79"/>
    </location>
</feature>
<dbReference type="RefSeq" id="WP_126610919.1">
    <property type="nucleotide sequence ID" value="NZ_CP034562.1"/>
</dbReference>
<protein>
    <submittedName>
        <fullName evidence="3">Uncharacterized protein</fullName>
    </submittedName>
</protein>
<dbReference type="AlphaFoldDB" id="A0A3Q9FN47"/>
<sequence>MKKILILSVLAFNLFSCKEKEELKPIIKEDKVILVDQVSDVKSEDETDKTEVKKIDTKKETSTDKKTVKPSEQKKKDTSNKVVNTHKPVSATAVTKTSKKRILSSSGQAIFVDGSSNANNLTADQYFILKNQAEKDAKIREKNLTKAKERGVVLRNLKVELEDLKKNKADQLIIDSKTQEYNKINIQVLQIAVAIKLLDDSNTSQKSLTRLIIMYGITE</sequence>
<proteinExistence type="predicted"/>
<keyword evidence="1" id="KW-0175">Coiled coil</keyword>
<gene>
    <name evidence="3" type="ORF">EI427_01585</name>
</gene>
<dbReference type="KEGG" id="fll:EI427_01585"/>
<organism evidence="3 4">
    <name type="scientific">Flammeovirga pectinis</name>
    <dbReference type="NCBI Taxonomy" id="2494373"/>
    <lineage>
        <taxon>Bacteria</taxon>
        <taxon>Pseudomonadati</taxon>
        <taxon>Bacteroidota</taxon>
        <taxon>Cytophagia</taxon>
        <taxon>Cytophagales</taxon>
        <taxon>Flammeovirgaceae</taxon>
        <taxon>Flammeovirga</taxon>
    </lineage>
</organism>
<reference evidence="3 4" key="1">
    <citation type="submission" date="2018-12" db="EMBL/GenBank/DDBJ databases">
        <title>Flammeovirga pectinis sp. nov., isolated from the gut of the Korean scallop, Patinopecten yessoensis.</title>
        <authorList>
            <person name="Bae J.-W."/>
            <person name="Jeong Y.-S."/>
            <person name="Kang W."/>
        </authorList>
    </citation>
    <scope>NUCLEOTIDE SEQUENCE [LARGE SCALE GENOMIC DNA]</scope>
    <source>
        <strain evidence="3 4">L12M1</strain>
    </source>
</reference>
<dbReference type="EMBL" id="CP034562">
    <property type="protein sequence ID" value="AZQ60950.1"/>
    <property type="molecule type" value="Genomic_DNA"/>
</dbReference>
<evidence type="ECO:0000313" key="3">
    <source>
        <dbReference type="EMBL" id="AZQ60950.1"/>
    </source>
</evidence>
<keyword evidence="4" id="KW-1185">Reference proteome</keyword>